<protein>
    <recommendedName>
        <fullName evidence="4">DUF2752 domain-containing protein</fullName>
    </recommendedName>
</protein>
<keyword evidence="1" id="KW-0472">Membrane</keyword>
<accession>A0A2S8GPG5</accession>
<evidence type="ECO:0000256" key="1">
    <source>
        <dbReference type="SAM" id="Phobius"/>
    </source>
</evidence>
<dbReference type="Proteomes" id="UP000237819">
    <property type="component" value="Unassembled WGS sequence"/>
</dbReference>
<keyword evidence="1" id="KW-1133">Transmembrane helix</keyword>
<dbReference type="InterPro" id="IPR021215">
    <property type="entry name" value="DUF2752"/>
</dbReference>
<feature type="transmembrane region" description="Helical" evidence="1">
    <location>
        <begin position="20"/>
        <end position="40"/>
    </location>
</feature>
<evidence type="ECO:0008006" key="4">
    <source>
        <dbReference type="Google" id="ProtNLM"/>
    </source>
</evidence>
<keyword evidence="1" id="KW-0812">Transmembrane</keyword>
<feature type="transmembrane region" description="Helical" evidence="1">
    <location>
        <begin position="131"/>
        <end position="149"/>
    </location>
</feature>
<sequence length="153" mass="16901">MSSSLVMPLPDQEPGQRSSWTFHVMMLSLALPVLGLSFLLNVQGPHDVVIPWLQIPLPPTCGMQRTFGLDCPGCGLTRSFICLAHGDLTASLAYNPGGILVFALVVFQIPYRLAQLGRIWSGRTAWDLTHFSLWMWSLIGLVLLTQWGAKLIL</sequence>
<dbReference type="AlphaFoldDB" id="A0A2S8GPG5"/>
<dbReference type="Pfam" id="PF10825">
    <property type="entry name" value="DUF2752"/>
    <property type="match status" value="1"/>
</dbReference>
<organism evidence="2 3">
    <name type="scientific">Blastopirellula marina</name>
    <dbReference type="NCBI Taxonomy" id="124"/>
    <lineage>
        <taxon>Bacteria</taxon>
        <taxon>Pseudomonadati</taxon>
        <taxon>Planctomycetota</taxon>
        <taxon>Planctomycetia</taxon>
        <taxon>Pirellulales</taxon>
        <taxon>Pirellulaceae</taxon>
        <taxon>Blastopirellula</taxon>
    </lineage>
</organism>
<proteinExistence type="predicted"/>
<dbReference type="OrthoDB" id="9816182at2"/>
<comment type="caution">
    <text evidence="2">The sequence shown here is derived from an EMBL/GenBank/DDBJ whole genome shotgun (WGS) entry which is preliminary data.</text>
</comment>
<feature type="transmembrane region" description="Helical" evidence="1">
    <location>
        <begin position="92"/>
        <end position="111"/>
    </location>
</feature>
<name>A0A2S8GPG5_9BACT</name>
<dbReference type="RefSeq" id="WP_105335307.1">
    <property type="nucleotide sequence ID" value="NZ_PUHZ01000010.1"/>
</dbReference>
<reference evidence="2 3" key="1">
    <citation type="submission" date="2018-02" db="EMBL/GenBank/DDBJ databases">
        <title>Comparative genomes isolates from brazilian mangrove.</title>
        <authorList>
            <person name="Araujo J.E."/>
            <person name="Taketani R.G."/>
            <person name="Silva M.C.P."/>
            <person name="Loureco M.V."/>
            <person name="Andreote F.D."/>
        </authorList>
    </citation>
    <scope>NUCLEOTIDE SEQUENCE [LARGE SCALE GENOMIC DNA]</scope>
    <source>
        <strain evidence="2 3">Nap-Phe MGV</strain>
    </source>
</reference>
<dbReference type="EMBL" id="PUHZ01000010">
    <property type="protein sequence ID" value="PQO46336.1"/>
    <property type="molecule type" value="Genomic_DNA"/>
</dbReference>
<evidence type="ECO:0000313" key="3">
    <source>
        <dbReference type="Proteomes" id="UP000237819"/>
    </source>
</evidence>
<evidence type="ECO:0000313" key="2">
    <source>
        <dbReference type="EMBL" id="PQO46336.1"/>
    </source>
</evidence>
<gene>
    <name evidence="2" type="ORF">C5Y93_10155</name>
</gene>